<name>C5K8E3_PERM5</name>
<keyword evidence="2" id="KW-1185">Reference proteome</keyword>
<sequence>MIGTSVSLKVAGAGVSLDIKGNTVEHIANQWEFASNVNFNAFVGFGKFKKTWENHWELWHAGPVKF</sequence>
<dbReference type="AlphaFoldDB" id="C5K8E3"/>
<dbReference type="InParanoid" id="C5K8E3"/>
<dbReference type="OrthoDB" id="414528at2759"/>
<dbReference type="RefSeq" id="XP_002787458.1">
    <property type="nucleotide sequence ID" value="XM_002787412.1"/>
</dbReference>
<dbReference type="GeneID" id="9039496"/>
<reference evidence="1 2" key="1">
    <citation type="submission" date="2008-07" db="EMBL/GenBank/DDBJ databases">
        <authorList>
            <person name="El-Sayed N."/>
            <person name="Caler E."/>
            <person name="Inman J."/>
            <person name="Amedeo P."/>
            <person name="Hass B."/>
            <person name="Wortman J."/>
        </authorList>
    </citation>
    <scope>NUCLEOTIDE SEQUENCE [LARGE SCALE GENOMIC DNA]</scope>
    <source>
        <strain evidence="2">ATCC 50983 / TXsc</strain>
    </source>
</reference>
<proteinExistence type="predicted"/>
<accession>C5K8E3</accession>
<dbReference type="InterPro" id="IPR046628">
    <property type="entry name" value="DUF6740"/>
</dbReference>
<dbReference type="EMBL" id="GG671121">
    <property type="protein sequence ID" value="EER19254.1"/>
    <property type="molecule type" value="Genomic_DNA"/>
</dbReference>
<dbReference type="Proteomes" id="UP000007800">
    <property type="component" value="Unassembled WGS sequence"/>
</dbReference>
<evidence type="ECO:0000313" key="2">
    <source>
        <dbReference type="Proteomes" id="UP000007800"/>
    </source>
</evidence>
<evidence type="ECO:0000313" key="1">
    <source>
        <dbReference type="EMBL" id="EER19254.1"/>
    </source>
</evidence>
<protein>
    <submittedName>
        <fullName evidence="1">Uncharacterized protein</fullName>
    </submittedName>
</protein>
<gene>
    <name evidence="1" type="ORF">Pmar_PMAR007741</name>
</gene>
<dbReference type="Pfam" id="PF20525">
    <property type="entry name" value="DUF6740"/>
    <property type="match status" value="1"/>
</dbReference>
<organism evidence="2">
    <name type="scientific">Perkinsus marinus (strain ATCC 50983 / TXsc)</name>
    <dbReference type="NCBI Taxonomy" id="423536"/>
    <lineage>
        <taxon>Eukaryota</taxon>
        <taxon>Sar</taxon>
        <taxon>Alveolata</taxon>
        <taxon>Perkinsozoa</taxon>
        <taxon>Perkinsea</taxon>
        <taxon>Perkinsida</taxon>
        <taxon>Perkinsidae</taxon>
        <taxon>Perkinsus</taxon>
    </lineage>
</organism>